<comment type="similarity">
    <text evidence="1">Belongs to the 'phage' integrase family.</text>
</comment>
<dbReference type="InterPro" id="IPR013762">
    <property type="entry name" value="Integrase-like_cat_sf"/>
</dbReference>
<geneLocation type="plasmid" evidence="12 16">
    <name>unnamed1</name>
</geneLocation>
<evidence type="ECO:0000259" key="6">
    <source>
        <dbReference type="PROSITE" id="PS51898"/>
    </source>
</evidence>
<evidence type="ECO:0000313" key="7">
    <source>
        <dbReference type="EMBL" id="AYO77308.1"/>
    </source>
</evidence>
<evidence type="ECO:0000313" key="11">
    <source>
        <dbReference type="EMBL" id="QNG48580.1"/>
    </source>
</evidence>
<sequence>MSAWHDPDRTVVDAFLVKSQFRPGSVPTYRWFLCTFEDVARRHPAVDRQMLDAWLKEMQKRWRLSTLLNQVCIVDRFLDHLVEIGLIADNPVAALRRRYNVKQSKPIWRALASPNPDESLAALRRPAPFGSVLGDFMQDHVMLMRSRGYQYEAQAHWLLRFDRFLQARPDLAEQPLEAMIASWAAAKPTRNHAAECQKLARILTKARFRLDPTIPPKRFNPRPEREVAREHRQPHIFSPADVRRMLDTARTYPSPDAPLRPLTLYTMIMLAYCAGLRRSELAWLDLGDVDLQSSTITIRETKFYKTRILPLSDSVAVELRAYIDARRRAGGPQNPKSGLFWHAHLNDRYRPEAVTTMITNVMRRAGLKPASGRTGPRVHDLRHSMVVNRILQWYRSGINPQEKLHFLSTYMGHRDLHSTLVYITVTQDLLQEASERFRALGAPCLVTEARP</sequence>
<evidence type="ECO:0000313" key="12">
    <source>
        <dbReference type="EMBL" id="QNG49515.1"/>
    </source>
</evidence>
<dbReference type="EMBL" id="CP060122">
    <property type="protein sequence ID" value="QNG48580.1"/>
    <property type="molecule type" value="Genomic_DNA"/>
</dbReference>
<keyword evidence="3" id="KW-0238">DNA-binding</keyword>
<dbReference type="Proteomes" id="UP000280708">
    <property type="component" value="Chromosome"/>
</dbReference>
<reference evidence="9 15" key="3">
    <citation type="submission" date="2019-12" db="EMBL/GenBank/DDBJ databases">
        <title>Functional and genomic insights into the Sphingobium yanoikuyae YC-JY1, a bacterium efficiently degrading bisphenol A.</title>
        <authorList>
            <person name="Jia Y."/>
            <person name="Li X."/>
            <person name="Wang J."/>
            <person name="Eltoukhy A."/>
            <person name="Lamraoui I."/>
            <person name="Yan Y."/>
        </authorList>
    </citation>
    <scope>NUCLEOTIDE SEQUENCE [LARGE SCALE GENOMIC DNA]</scope>
    <source>
        <strain evidence="9 15">YC-JY1</strain>
    </source>
</reference>
<proteinExistence type="inferred from homology"/>
<keyword evidence="12" id="KW-0614">Plasmid</keyword>
<dbReference type="AlphaFoldDB" id="A0A084E8D5"/>
<dbReference type="PANTHER" id="PTHR30349">
    <property type="entry name" value="PHAGE INTEGRASE-RELATED"/>
    <property type="match status" value="1"/>
</dbReference>
<dbReference type="PROSITE" id="PS51898">
    <property type="entry name" value="TYR_RECOMBINASE"/>
    <property type="match status" value="1"/>
</dbReference>
<evidence type="ECO:0000313" key="9">
    <source>
        <dbReference type="EMBL" id="QHD69373.1"/>
    </source>
</evidence>
<accession>A0A084E8D5</accession>
<feature type="compositionally biased region" description="Basic and acidic residues" evidence="5">
    <location>
        <begin position="221"/>
        <end position="232"/>
    </location>
</feature>
<evidence type="ECO:0000313" key="10">
    <source>
        <dbReference type="EMBL" id="QNG47543.1"/>
    </source>
</evidence>
<evidence type="ECO:0000256" key="4">
    <source>
        <dbReference type="ARBA" id="ARBA00023172"/>
    </source>
</evidence>
<dbReference type="InterPro" id="IPR050090">
    <property type="entry name" value="Tyrosine_recombinase_XerCD"/>
</dbReference>
<dbReference type="Proteomes" id="UP000515377">
    <property type="component" value="Chromosome"/>
</dbReference>
<protein>
    <submittedName>
        <fullName evidence="7 8">Integrase</fullName>
    </submittedName>
    <submittedName>
        <fullName evidence="9">Tyrosine-type recombinase/integrase</fullName>
    </submittedName>
</protein>
<dbReference type="EMBL" id="CP060122">
    <property type="protein sequence ID" value="QNG47543.1"/>
    <property type="molecule type" value="Genomic_DNA"/>
</dbReference>
<feature type="region of interest" description="Disordered" evidence="5">
    <location>
        <begin position="213"/>
        <end position="232"/>
    </location>
</feature>
<evidence type="ECO:0000256" key="1">
    <source>
        <dbReference type="ARBA" id="ARBA00008857"/>
    </source>
</evidence>
<organism evidence="8 13">
    <name type="scientific">Sphingobium yanoikuyae</name>
    <name type="common">Sphingomonas yanoikuyae</name>
    <dbReference type="NCBI Taxonomy" id="13690"/>
    <lineage>
        <taxon>Bacteria</taxon>
        <taxon>Pseudomonadati</taxon>
        <taxon>Pseudomonadota</taxon>
        <taxon>Alphaproteobacteria</taxon>
        <taxon>Sphingomonadales</taxon>
        <taxon>Sphingomonadaceae</taxon>
        <taxon>Sphingobium</taxon>
    </lineage>
</organism>
<dbReference type="Gene3D" id="1.10.443.10">
    <property type="entry name" value="Intergrase catalytic core"/>
    <property type="match status" value="1"/>
</dbReference>
<dbReference type="Pfam" id="PF00589">
    <property type="entry name" value="Phage_integrase"/>
    <property type="match status" value="1"/>
</dbReference>
<dbReference type="GO" id="GO:0003677">
    <property type="term" value="F:DNA binding"/>
    <property type="evidence" value="ECO:0007669"/>
    <property type="project" value="UniProtKB-KW"/>
</dbReference>
<evidence type="ECO:0000256" key="5">
    <source>
        <dbReference type="SAM" id="MobiDB-lite"/>
    </source>
</evidence>
<dbReference type="GO" id="GO:0006310">
    <property type="term" value="P:DNA recombination"/>
    <property type="evidence" value="ECO:0007669"/>
    <property type="project" value="UniProtKB-KW"/>
</dbReference>
<evidence type="ECO:0000313" key="8">
    <source>
        <dbReference type="EMBL" id="KEZ14227.1"/>
    </source>
</evidence>
<gene>
    <name evidence="8" type="ORF">CP98_04916</name>
    <name evidence="7" type="ORF">EBF16_10680</name>
    <name evidence="9" type="ORF">GS397_21470</name>
    <name evidence="10" type="ORF">H3V42_08070</name>
    <name evidence="11" type="ORF">H3V42_14295</name>
    <name evidence="12" type="ORF">H3V42_32330</name>
</gene>
<dbReference type="eggNOG" id="COG0582">
    <property type="taxonomic scope" value="Bacteria"/>
</dbReference>
<reference evidence="8 13" key="1">
    <citation type="submission" date="2014-03" db="EMBL/GenBank/DDBJ databases">
        <title>Genome sequence of Sphingobium yanoikuyae B1.</title>
        <authorList>
            <person name="Gan H.M."/>
            <person name="Gan H.Y."/>
            <person name="Savka M.A."/>
        </authorList>
    </citation>
    <scope>NUCLEOTIDE SEQUENCE [LARGE SCALE GENOMIC DNA]</scope>
    <source>
        <strain evidence="8 13">B1</strain>
    </source>
</reference>
<dbReference type="RefSeq" id="WP_009823940.1">
    <property type="nucleotide sequence ID" value="NZ_CP033230.1"/>
</dbReference>
<dbReference type="Proteomes" id="UP000515377">
    <property type="component" value="Plasmid unnamed1"/>
</dbReference>
<evidence type="ECO:0000313" key="13">
    <source>
        <dbReference type="Proteomes" id="UP000028534"/>
    </source>
</evidence>
<dbReference type="InterPro" id="IPR002104">
    <property type="entry name" value="Integrase_catalytic"/>
</dbReference>
<evidence type="ECO:0000313" key="14">
    <source>
        <dbReference type="Proteomes" id="UP000280708"/>
    </source>
</evidence>
<dbReference type="SUPFAM" id="SSF56349">
    <property type="entry name" value="DNA breaking-rejoining enzymes"/>
    <property type="match status" value="2"/>
</dbReference>
<dbReference type="EMBL" id="CP047218">
    <property type="protein sequence ID" value="QHD69373.1"/>
    <property type="molecule type" value="Genomic_DNA"/>
</dbReference>
<feature type="domain" description="Tyr recombinase" evidence="6">
    <location>
        <begin position="232"/>
        <end position="435"/>
    </location>
</feature>
<dbReference type="PANTHER" id="PTHR30349:SF41">
    <property type="entry name" value="INTEGRASE_RECOMBINASE PROTEIN MJ0367-RELATED"/>
    <property type="match status" value="1"/>
</dbReference>
<dbReference type="PATRIC" id="fig|13690.10.peg.5082"/>
<dbReference type="EMBL" id="CP060123">
    <property type="protein sequence ID" value="QNG49515.1"/>
    <property type="molecule type" value="Genomic_DNA"/>
</dbReference>
<dbReference type="EMBL" id="CP033230">
    <property type="protein sequence ID" value="AYO77308.1"/>
    <property type="molecule type" value="Genomic_DNA"/>
</dbReference>
<evidence type="ECO:0000313" key="16">
    <source>
        <dbReference type="Proteomes" id="UP000515377"/>
    </source>
</evidence>
<dbReference type="InterPro" id="IPR011010">
    <property type="entry name" value="DNA_brk_join_enz"/>
</dbReference>
<reference evidence="7 14" key="2">
    <citation type="submission" date="2018-10" db="EMBL/GenBank/DDBJ databases">
        <title>Characterization and genome analysis of a novel bacterium Sphingobium yanoikuyae SJTF8 capable of degrading PAHs.</title>
        <authorList>
            <person name="Yin C."/>
            <person name="Xiong W."/>
            <person name="Liang R."/>
        </authorList>
    </citation>
    <scope>NUCLEOTIDE SEQUENCE [LARGE SCALE GENOMIC DNA]</scope>
    <source>
        <strain evidence="7 14">SJTF8</strain>
    </source>
</reference>
<dbReference type="Proteomes" id="UP000028534">
    <property type="component" value="Unassembled WGS sequence"/>
</dbReference>
<evidence type="ECO:0000256" key="3">
    <source>
        <dbReference type="ARBA" id="ARBA00023125"/>
    </source>
</evidence>
<keyword evidence="2" id="KW-0229">DNA integration</keyword>
<keyword evidence="4" id="KW-0233">DNA recombination</keyword>
<dbReference type="Proteomes" id="UP000464086">
    <property type="component" value="Chromosome"/>
</dbReference>
<evidence type="ECO:0000313" key="15">
    <source>
        <dbReference type="Proteomes" id="UP000464086"/>
    </source>
</evidence>
<reference evidence="10 16" key="4">
    <citation type="submission" date="2020-07" db="EMBL/GenBank/DDBJ databases">
        <title>Whole genome sequence of Sphingobium yanoikuyae A3.</title>
        <authorList>
            <person name="Han S.-S."/>
        </authorList>
    </citation>
    <scope>NUCLEOTIDE SEQUENCE [LARGE SCALE GENOMIC DNA]</scope>
    <source>
        <strain evidence="10 16">A3</strain>
        <plasmid evidence="12 16">unnamed1</plasmid>
    </source>
</reference>
<name>A0A084E8D5_SPHYA</name>
<dbReference type="EMBL" id="JGVR01000054">
    <property type="protein sequence ID" value="KEZ14227.1"/>
    <property type="molecule type" value="Genomic_DNA"/>
</dbReference>
<evidence type="ECO:0000256" key="2">
    <source>
        <dbReference type="ARBA" id="ARBA00022908"/>
    </source>
</evidence>
<dbReference type="GO" id="GO:0015074">
    <property type="term" value="P:DNA integration"/>
    <property type="evidence" value="ECO:0007669"/>
    <property type="project" value="UniProtKB-KW"/>
</dbReference>